<evidence type="ECO:0000256" key="1">
    <source>
        <dbReference type="SAM" id="Phobius"/>
    </source>
</evidence>
<evidence type="ECO:0000313" key="3">
    <source>
        <dbReference type="Proteomes" id="UP000652761"/>
    </source>
</evidence>
<gene>
    <name evidence="2" type="ORF">Taro_049507</name>
</gene>
<keyword evidence="1" id="KW-0812">Transmembrane</keyword>
<reference evidence="2" key="1">
    <citation type="submission" date="2017-07" db="EMBL/GenBank/DDBJ databases">
        <title>Taro Niue Genome Assembly and Annotation.</title>
        <authorList>
            <person name="Atibalentja N."/>
            <person name="Keating K."/>
            <person name="Fields C.J."/>
        </authorList>
    </citation>
    <scope>NUCLEOTIDE SEQUENCE</scope>
    <source>
        <strain evidence="2">Niue_2</strain>
        <tissue evidence="2">Leaf</tissue>
    </source>
</reference>
<evidence type="ECO:0000313" key="2">
    <source>
        <dbReference type="EMBL" id="MQM16549.1"/>
    </source>
</evidence>
<proteinExistence type="predicted"/>
<comment type="caution">
    <text evidence="2">The sequence shown here is derived from an EMBL/GenBank/DDBJ whole genome shotgun (WGS) entry which is preliminary data.</text>
</comment>
<organism evidence="2 3">
    <name type="scientific">Colocasia esculenta</name>
    <name type="common">Wild taro</name>
    <name type="synonym">Arum esculentum</name>
    <dbReference type="NCBI Taxonomy" id="4460"/>
    <lineage>
        <taxon>Eukaryota</taxon>
        <taxon>Viridiplantae</taxon>
        <taxon>Streptophyta</taxon>
        <taxon>Embryophyta</taxon>
        <taxon>Tracheophyta</taxon>
        <taxon>Spermatophyta</taxon>
        <taxon>Magnoliopsida</taxon>
        <taxon>Liliopsida</taxon>
        <taxon>Araceae</taxon>
        <taxon>Aroideae</taxon>
        <taxon>Colocasieae</taxon>
        <taxon>Colocasia</taxon>
    </lineage>
</organism>
<dbReference type="Proteomes" id="UP000652761">
    <property type="component" value="Unassembled WGS sequence"/>
</dbReference>
<sequence length="60" mass="6862">MLKYSPLNPRDEFYHLLGLCGGVLGGWAAVERPQEGHLLPLFICYVLFNPSTWSRPKFEP</sequence>
<name>A0A843XB08_COLES</name>
<feature type="transmembrane region" description="Helical" evidence="1">
    <location>
        <begin position="12"/>
        <end position="30"/>
    </location>
</feature>
<accession>A0A843XB08</accession>
<keyword evidence="1" id="KW-1133">Transmembrane helix</keyword>
<protein>
    <submittedName>
        <fullName evidence="2">Uncharacterized protein</fullName>
    </submittedName>
</protein>
<dbReference type="EMBL" id="NMUH01007056">
    <property type="protein sequence ID" value="MQM16549.1"/>
    <property type="molecule type" value="Genomic_DNA"/>
</dbReference>
<keyword evidence="3" id="KW-1185">Reference proteome</keyword>
<keyword evidence="1" id="KW-0472">Membrane</keyword>
<dbReference type="AlphaFoldDB" id="A0A843XB08"/>